<feature type="non-terminal residue" evidence="1">
    <location>
        <position position="138"/>
    </location>
</feature>
<dbReference type="AlphaFoldDB" id="A0A5C2RM69"/>
<organism evidence="1 2">
    <name type="scientific">Lentinus tigrinus ALCF2SS1-6</name>
    <dbReference type="NCBI Taxonomy" id="1328759"/>
    <lineage>
        <taxon>Eukaryota</taxon>
        <taxon>Fungi</taxon>
        <taxon>Dikarya</taxon>
        <taxon>Basidiomycota</taxon>
        <taxon>Agaricomycotina</taxon>
        <taxon>Agaricomycetes</taxon>
        <taxon>Polyporales</taxon>
        <taxon>Polyporaceae</taxon>
        <taxon>Lentinus</taxon>
    </lineage>
</organism>
<evidence type="ECO:0000313" key="2">
    <source>
        <dbReference type="Proteomes" id="UP000313359"/>
    </source>
</evidence>
<accession>A0A5C2RM69</accession>
<feature type="non-terminal residue" evidence="1">
    <location>
        <position position="1"/>
    </location>
</feature>
<protein>
    <recommendedName>
        <fullName evidence="3">BED-type domain-containing protein</fullName>
    </recommendedName>
</protein>
<sequence length="138" mass="15897">ITSLRRHMESHHKALYLDWCDKNNFLSMLPKCVKKCRDAAEQESQSQSTLDPHLREKPAPAELVVKYTDALFREAAIEWLVATDQPIQALEHPAFKNMIDIAARATDGVKIPGRKTTRDEIIRMFKCNLAKLRDRLKV</sequence>
<keyword evidence="2" id="KW-1185">Reference proteome</keyword>
<gene>
    <name evidence="1" type="ORF">L227DRAFT_474560</name>
</gene>
<dbReference type="OrthoDB" id="2802474at2759"/>
<evidence type="ECO:0008006" key="3">
    <source>
        <dbReference type="Google" id="ProtNLM"/>
    </source>
</evidence>
<dbReference type="Proteomes" id="UP000313359">
    <property type="component" value="Unassembled WGS sequence"/>
</dbReference>
<reference evidence="1" key="1">
    <citation type="journal article" date="2018" name="Genome Biol. Evol.">
        <title>Genomics and development of Lentinus tigrinus, a white-rot wood-decaying mushroom with dimorphic fruiting bodies.</title>
        <authorList>
            <person name="Wu B."/>
            <person name="Xu Z."/>
            <person name="Knudson A."/>
            <person name="Carlson A."/>
            <person name="Chen N."/>
            <person name="Kovaka S."/>
            <person name="LaButti K."/>
            <person name="Lipzen A."/>
            <person name="Pennachio C."/>
            <person name="Riley R."/>
            <person name="Schakwitz W."/>
            <person name="Umezawa K."/>
            <person name="Ohm R.A."/>
            <person name="Grigoriev I.V."/>
            <person name="Nagy L.G."/>
            <person name="Gibbons J."/>
            <person name="Hibbett D."/>
        </authorList>
    </citation>
    <scope>NUCLEOTIDE SEQUENCE [LARGE SCALE GENOMIC DNA]</scope>
    <source>
        <strain evidence="1">ALCF2SS1-6</strain>
    </source>
</reference>
<name>A0A5C2RM69_9APHY</name>
<proteinExistence type="predicted"/>
<evidence type="ECO:0000313" key="1">
    <source>
        <dbReference type="EMBL" id="RPD52271.1"/>
    </source>
</evidence>
<dbReference type="EMBL" id="ML122380">
    <property type="protein sequence ID" value="RPD52271.1"/>
    <property type="molecule type" value="Genomic_DNA"/>
</dbReference>